<feature type="domain" description="Tetrapyrrole biosynthesis uroporphyrinogen III synthase" evidence="8">
    <location>
        <begin position="295"/>
        <end position="525"/>
    </location>
</feature>
<keyword evidence="5" id="KW-0627">Porphyrin biosynthesis</keyword>
<evidence type="ECO:0000256" key="4">
    <source>
        <dbReference type="ARBA" id="ARBA00022691"/>
    </source>
</evidence>
<dbReference type="Pfam" id="PF00590">
    <property type="entry name" value="TP_methylase"/>
    <property type="match status" value="1"/>
</dbReference>
<dbReference type="InterPro" id="IPR014777">
    <property type="entry name" value="4pyrrole_Mease_sub1"/>
</dbReference>
<dbReference type="GO" id="GO:0008168">
    <property type="term" value="F:methyltransferase activity"/>
    <property type="evidence" value="ECO:0007669"/>
    <property type="project" value="UniProtKB-KW"/>
</dbReference>
<dbReference type="CDD" id="cd06578">
    <property type="entry name" value="HemD"/>
    <property type="match status" value="1"/>
</dbReference>
<gene>
    <name evidence="9" type="ORF">LX13_002602</name>
</gene>
<sequence>MSRMKKAHPGRILFVGSGPGDPALLTVRARDAIENAGTVFVDPDVPAGVIALIGANVAPEPTAPAAPVAVDDTADTTSPTGPVAVENDSIVDPEETGARVRPALGDPTEVAKTLIAVAKGGDDVVRVVAGDPLTTDSVLAEVNAVARTSIGFEVIPGLPAAAAVPSYAGMPLGSGHTEADVRGEVDWAALAAAPGPLVLHATAGHLAETASALTENGVAAQTPVAVTVNGTTCQQRTIEATLATLNDKGAGLQGPLIVTIGKVVTQRARLSWWESRALYGWTVLVPRTKDQAGDMSDRLVVHGAMPMEVPTIAVEPPRSPAQMERAVKGLVDGRYQWVVFTSTNAVRAVWEKFAEFGLDARAFSGVKIACVGEATAAKVRTFGINPELIPSGEQSSLGLLDDFPPYDDVFDPVNRILLPRADIATETLSEGLRERGWEIDDVTAYRTVRAAPPPATTREMIKTGGFDAVCFTSSSTVRNLVGIAGKPHARTIVACIGPKTAETAIEFGLRVDVQPETASVPDLVEALAEHATRLRAEGALPPPRKKARRSRS</sequence>
<dbReference type="Gene3D" id="3.40.1010.10">
    <property type="entry name" value="Cobalt-precorrin-4 Transmethylase, Domain 1"/>
    <property type="match status" value="1"/>
</dbReference>
<reference evidence="9 10" key="1">
    <citation type="submission" date="2022-06" db="EMBL/GenBank/DDBJ databases">
        <title>Genomic Encyclopedia of Archaeal and Bacterial Type Strains, Phase II (KMG-II): from individual species to whole genera.</title>
        <authorList>
            <person name="Goeker M."/>
        </authorList>
    </citation>
    <scope>NUCLEOTIDE SEQUENCE [LARGE SCALE GENOMIC DNA]</scope>
    <source>
        <strain evidence="9 10">DSM 44693</strain>
    </source>
</reference>
<dbReference type="Proteomes" id="UP001206895">
    <property type="component" value="Unassembled WGS sequence"/>
</dbReference>
<dbReference type="InterPro" id="IPR050161">
    <property type="entry name" value="Siro_Cobalamin_biosynth"/>
</dbReference>
<evidence type="ECO:0000259" key="8">
    <source>
        <dbReference type="Pfam" id="PF02602"/>
    </source>
</evidence>
<dbReference type="PANTHER" id="PTHR45790">
    <property type="entry name" value="SIROHEME SYNTHASE-RELATED"/>
    <property type="match status" value="1"/>
</dbReference>
<dbReference type="PANTHER" id="PTHR45790:SF3">
    <property type="entry name" value="S-ADENOSYL-L-METHIONINE-DEPENDENT UROPORPHYRINOGEN III METHYLTRANSFERASE, CHLOROPLASTIC"/>
    <property type="match status" value="1"/>
</dbReference>
<evidence type="ECO:0000256" key="6">
    <source>
        <dbReference type="SAM" id="MobiDB-lite"/>
    </source>
</evidence>
<evidence type="ECO:0000256" key="2">
    <source>
        <dbReference type="ARBA" id="ARBA00022603"/>
    </source>
</evidence>
<organism evidence="9 10">
    <name type="scientific">Williamsia maris</name>
    <dbReference type="NCBI Taxonomy" id="72806"/>
    <lineage>
        <taxon>Bacteria</taxon>
        <taxon>Bacillati</taxon>
        <taxon>Actinomycetota</taxon>
        <taxon>Actinomycetes</taxon>
        <taxon>Mycobacteriales</taxon>
        <taxon>Nocardiaceae</taxon>
        <taxon>Williamsia</taxon>
    </lineage>
</organism>
<dbReference type="PROSITE" id="PS00839">
    <property type="entry name" value="SUMT_1"/>
    <property type="match status" value="1"/>
</dbReference>
<dbReference type="EC" id="2.1.1.107" evidence="1"/>
<dbReference type="InterPro" id="IPR036108">
    <property type="entry name" value="4pyrrol_syn_uPrphyn_synt_sf"/>
</dbReference>
<keyword evidence="10" id="KW-1185">Reference proteome</keyword>
<keyword evidence="3" id="KW-0808">Transferase</keyword>
<accession>A0ABT1HEW7</accession>
<proteinExistence type="predicted"/>
<dbReference type="RefSeq" id="WP_253661728.1">
    <property type="nucleotide sequence ID" value="NZ_BAAAJQ010000001.1"/>
</dbReference>
<dbReference type="InterPro" id="IPR003754">
    <property type="entry name" value="4pyrrol_synth_uPrphyn_synth"/>
</dbReference>
<feature type="domain" description="Tetrapyrrole methylase" evidence="7">
    <location>
        <begin position="12"/>
        <end position="245"/>
    </location>
</feature>
<evidence type="ECO:0000259" key="7">
    <source>
        <dbReference type="Pfam" id="PF00590"/>
    </source>
</evidence>
<keyword evidence="2 9" id="KW-0489">Methyltransferase</keyword>
<feature type="compositionally biased region" description="Low complexity" evidence="6">
    <location>
        <begin position="68"/>
        <end position="80"/>
    </location>
</feature>
<dbReference type="InterPro" id="IPR035996">
    <property type="entry name" value="4pyrrol_Methylase_sf"/>
</dbReference>
<dbReference type="Gene3D" id="3.30.950.10">
    <property type="entry name" value="Methyltransferase, Cobalt-precorrin-4 Transmethylase, Domain 2"/>
    <property type="match status" value="1"/>
</dbReference>
<evidence type="ECO:0000256" key="3">
    <source>
        <dbReference type="ARBA" id="ARBA00022679"/>
    </source>
</evidence>
<keyword evidence="4" id="KW-0949">S-adenosyl-L-methionine</keyword>
<evidence type="ECO:0000313" key="10">
    <source>
        <dbReference type="Proteomes" id="UP001206895"/>
    </source>
</evidence>
<dbReference type="GO" id="GO:0032259">
    <property type="term" value="P:methylation"/>
    <property type="evidence" value="ECO:0007669"/>
    <property type="project" value="UniProtKB-KW"/>
</dbReference>
<dbReference type="EMBL" id="JAMTCJ010000002">
    <property type="protein sequence ID" value="MCP2176783.1"/>
    <property type="molecule type" value="Genomic_DNA"/>
</dbReference>
<evidence type="ECO:0000256" key="5">
    <source>
        <dbReference type="ARBA" id="ARBA00023244"/>
    </source>
</evidence>
<dbReference type="InterPro" id="IPR003043">
    <property type="entry name" value="Uropor_MeTrfase_CS"/>
</dbReference>
<dbReference type="SUPFAM" id="SSF69618">
    <property type="entry name" value="HemD-like"/>
    <property type="match status" value="1"/>
</dbReference>
<dbReference type="InterPro" id="IPR014776">
    <property type="entry name" value="4pyrrole_Mease_sub2"/>
</dbReference>
<name>A0ABT1HEW7_9NOCA</name>
<feature type="region of interest" description="Disordered" evidence="6">
    <location>
        <begin position="68"/>
        <end position="87"/>
    </location>
</feature>
<dbReference type="Pfam" id="PF02602">
    <property type="entry name" value="HEM4"/>
    <property type="match status" value="1"/>
</dbReference>
<protein>
    <recommendedName>
        <fullName evidence="1">uroporphyrinogen-III C-methyltransferase</fullName>
        <ecNumber evidence="1">2.1.1.107</ecNumber>
    </recommendedName>
</protein>
<dbReference type="Gene3D" id="3.40.50.10090">
    <property type="match status" value="2"/>
</dbReference>
<dbReference type="SUPFAM" id="SSF53790">
    <property type="entry name" value="Tetrapyrrole methylase"/>
    <property type="match status" value="1"/>
</dbReference>
<evidence type="ECO:0000313" key="9">
    <source>
        <dbReference type="EMBL" id="MCP2176783.1"/>
    </source>
</evidence>
<comment type="caution">
    <text evidence="9">The sequence shown here is derived from an EMBL/GenBank/DDBJ whole genome shotgun (WGS) entry which is preliminary data.</text>
</comment>
<evidence type="ECO:0000256" key="1">
    <source>
        <dbReference type="ARBA" id="ARBA00012162"/>
    </source>
</evidence>
<dbReference type="InterPro" id="IPR000878">
    <property type="entry name" value="4pyrrol_Mease"/>
</dbReference>